<dbReference type="InterPro" id="IPR006144">
    <property type="entry name" value="Secretion_HlyD_CS"/>
</dbReference>
<dbReference type="GO" id="GO:0009306">
    <property type="term" value="P:protein secretion"/>
    <property type="evidence" value="ECO:0007669"/>
    <property type="project" value="InterPro"/>
</dbReference>
<dbReference type="PANTHER" id="PTHR30386">
    <property type="entry name" value="MEMBRANE FUSION SUBUNIT OF EMRAB-TOLC MULTIDRUG EFFLUX PUMP"/>
    <property type="match status" value="1"/>
</dbReference>
<dbReference type="Gene3D" id="2.40.30.170">
    <property type="match status" value="1"/>
</dbReference>
<evidence type="ECO:0000313" key="14">
    <source>
        <dbReference type="Proteomes" id="UP000569732"/>
    </source>
</evidence>
<keyword evidence="8 9" id="KW-0472">Membrane</keyword>
<evidence type="ECO:0000256" key="7">
    <source>
        <dbReference type="ARBA" id="ARBA00022989"/>
    </source>
</evidence>
<evidence type="ECO:0000256" key="5">
    <source>
        <dbReference type="ARBA" id="ARBA00022519"/>
    </source>
</evidence>
<dbReference type="PRINTS" id="PR01490">
    <property type="entry name" value="RTXTOXIND"/>
</dbReference>
<feature type="transmembrane region" description="Helical" evidence="9">
    <location>
        <begin position="57"/>
        <end position="75"/>
    </location>
</feature>
<feature type="domain" description="AprE-like beta-barrel" evidence="12">
    <location>
        <begin position="355"/>
        <end position="444"/>
    </location>
</feature>
<dbReference type="PANTHER" id="PTHR30386:SF26">
    <property type="entry name" value="TRANSPORT PROTEIN COMB"/>
    <property type="match status" value="1"/>
</dbReference>
<evidence type="ECO:0000256" key="1">
    <source>
        <dbReference type="ARBA" id="ARBA00004377"/>
    </source>
</evidence>
<evidence type="ECO:0000256" key="3">
    <source>
        <dbReference type="ARBA" id="ARBA00022448"/>
    </source>
</evidence>
<evidence type="ECO:0000256" key="10">
    <source>
        <dbReference type="SAM" id="Coils"/>
    </source>
</evidence>
<keyword evidence="14" id="KW-1185">Reference proteome</keyword>
<evidence type="ECO:0000256" key="2">
    <source>
        <dbReference type="ARBA" id="ARBA00009477"/>
    </source>
</evidence>
<dbReference type="Pfam" id="PF25994">
    <property type="entry name" value="HH_AprE"/>
    <property type="match status" value="1"/>
</dbReference>
<feature type="domain" description="AprE-like long alpha-helical hairpin" evidence="11">
    <location>
        <begin position="132"/>
        <end position="313"/>
    </location>
</feature>
<dbReference type="NCBIfam" id="TIGR01843">
    <property type="entry name" value="type_I_hlyD"/>
    <property type="match status" value="1"/>
</dbReference>
<gene>
    <name evidence="13" type="ORF">H0A36_20800</name>
</gene>
<dbReference type="InterPro" id="IPR050739">
    <property type="entry name" value="MFP"/>
</dbReference>
<keyword evidence="6 9" id="KW-0812">Transmembrane</keyword>
<dbReference type="InterPro" id="IPR010129">
    <property type="entry name" value="T1SS_HlyD"/>
</dbReference>
<name>A0A853I3D8_9GAMM</name>
<feature type="coiled-coil region" evidence="10">
    <location>
        <begin position="184"/>
        <end position="320"/>
    </location>
</feature>
<dbReference type="Gene3D" id="2.40.50.100">
    <property type="match status" value="1"/>
</dbReference>
<dbReference type="InterPro" id="IPR058982">
    <property type="entry name" value="Beta-barrel_AprE"/>
</dbReference>
<comment type="caution">
    <text evidence="13">The sequence shown here is derived from an EMBL/GenBank/DDBJ whole genome shotgun (WGS) entry which is preliminary data.</text>
</comment>
<keyword evidence="7 9" id="KW-1133">Transmembrane helix</keyword>
<evidence type="ECO:0000259" key="12">
    <source>
        <dbReference type="Pfam" id="PF26002"/>
    </source>
</evidence>
<dbReference type="AlphaFoldDB" id="A0A853I3D8"/>
<keyword evidence="5 9" id="KW-0997">Cell inner membrane</keyword>
<evidence type="ECO:0000256" key="8">
    <source>
        <dbReference type="ARBA" id="ARBA00023136"/>
    </source>
</evidence>
<comment type="similarity">
    <text evidence="2 9">Belongs to the membrane fusion protein (MFP) (TC 8.A.1) family.</text>
</comment>
<accession>A0A853I3D8</accession>
<dbReference type="GO" id="GO:0005886">
    <property type="term" value="C:plasma membrane"/>
    <property type="evidence" value="ECO:0007669"/>
    <property type="project" value="UniProtKB-SubCell"/>
</dbReference>
<dbReference type="Pfam" id="PF26002">
    <property type="entry name" value="Beta-barrel_AprE"/>
    <property type="match status" value="1"/>
</dbReference>
<dbReference type="InterPro" id="IPR058781">
    <property type="entry name" value="HH_AprE-like"/>
</dbReference>
<comment type="subcellular location">
    <subcellularLocation>
        <location evidence="1 9">Cell inner membrane</location>
        <topology evidence="1 9">Single-pass membrane protein</topology>
    </subcellularLocation>
</comment>
<keyword evidence="10" id="KW-0175">Coiled coil</keyword>
<dbReference type="SUPFAM" id="SSF111369">
    <property type="entry name" value="HlyD-like secretion proteins"/>
    <property type="match status" value="1"/>
</dbReference>
<keyword evidence="4 9" id="KW-1003">Cell membrane</keyword>
<sequence length="467" mass="52909">MQGQQAQKGRLKATKARLGERRAFKAKLADNMPSYDLDYMSDTSAAMMLKTPKGSRILLFTVFVVVIVLLIWSAWAEIDEVTRGSGKVIPSTHLQVVQNLEGGILKELYVAEGDMVKKGQSLMQLDDTRFASSFRESEVEYFSLLASIARLQSEINETQLAFPKELDNFPEYKRREREIYRSRKQSMESELSIVKEQAEQVQQDLKSTQAQKKRLERSRSLLKREYEMTKPLARQGVVSEVEMIQLEQRLNDLDGELETASLAIPKLESSFKEAKQQEQEVRLEFKEKAVAELKETEVKLAQLKESRSSIEDQVQRTSVRSPVAGIVKKIDITTIGGVVQPGMNLVEIVPLEDTLLIEAKIRPKDIAFIRLGFKAVVKFTAYDFAIYGGLDGVVEHISADTIQDEEDESYYLVRIRTDESNLGSKDKPLPIIPGMLTDVDIITGKKTVLDYLLKPILRAKQNALTER</sequence>
<evidence type="ECO:0000313" key="13">
    <source>
        <dbReference type="EMBL" id="NYZ68460.1"/>
    </source>
</evidence>
<reference evidence="13 14" key="1">
    <citation type="submission" date="2020-07" db="EMBL/GenBank/DDBJ databases">
        <title>Endozoicomonas sp. nov., isolated from sediment.</title>
        <authorList>
            <person name="Gu T."/>
        </authorList>
    </citation>
    <scope>NUCLEOTIDE SEQUENCE [LARGE SCALE GENOMIC DNA]</scope>
    <source>
        <strain evidence="13 14">SM1973</strain>
    </source>
</reference>
<dbReference type="Proteomes" id="UP000569732">
    <property type="component" value="Unassembled WGS sequence"/>
</dbReference>
<organism evidence="13 14">
    <name type="scientific">Spartinivicinus marinus</name>
    <dbReference type="NCBI Taxonomy" id="2994442"/>
    <lineage>
        <taxon>Bacteria</taxon>
        <taxon>Pseudomonadati</taxon>
        <taxon>Pseudomonadota</taxon>
        <taxon>Gammaproteobacteria</taxon>
        <taxon>Oceanospirillales</taxon>
        <taxon>Zooshikellaceae</taxon>
        <taxon>Spartinivicinus</taxon>
    </lineage>
</organism>
<protein>
    <recommendedName>
        <fullName evidence="9">Membrane fusion protein (MFP) family protein</fullName>
    </recommendedName>
</protein>
<keyword evidence="3 9" id="KW-0813">Transport</keyword>
<proteinExistence type="inferred from homology"/>
<evidence type="ECO:0000259" key="11">
    <source>
        <dbReference type="Pfam" id="PF25994"/>
    </source>
</evidence>
<evidence type="ECO:0000256" key="4">
    <source>
        <dbReference type="ARBA" id="ARBA00022475"/>
    </source>
</evidence>
<dbReference type="Gene3D" id="1.10.287.470">
    <property type="entry name" value="Helix hairpin bin"/>
    <property type="match status" value="1"/>
</dbReference>
<dbReference type="PROSITE" id="PS00543">
    <property type="entry name" value="HLYD_FAMILY"/>
    <property type="match status" value="1"/>
</dbReference>
<evidence type="ECO:0000256" key="6">
    <source>
        <dbReference type="ARBA" id="ARBA00022692"/>
    </source>
</evidence>
<dbReference type="EMBL" id="JACCKB010000042">
    <property type="protein sequence ID" value="NYZ68460.1"/>
    <property type="molecule type" value="Genomic_DNA"/>
</dbReference>
<evidence type="ECO:0000256" key="9">
    <source>
        <dbReference type="RuleBase" id="RU365093"/>
    </source>
</evidence>